<dbReference type="SUPFAM" id="SSF47413">
    <property type="entry name" value="lambda repressor-like DNA-binding domains"/>
    <property type="match status" value="1"/>
</dbReference>
<gene>
    <name evidence="5" type="ORF">IJ22_03760</name>
</gene>
<accession>A0A0U2W073</accession>
<evidence type="ECO:0000313" key="5">
    <source>
        <dbReference type="EMBL" id="ALS20765.1"/>
    </source>
</evidence>
<keyword evidence="2" id="KW-0805">Transcription regulation</keyword>
<dbReference type="CDD" id="cd19977">
    <property type="entry name" value="PBP1_EndR-like"/>
    <property type="match status" value="1"/>
</dbReference>
<dbReference type="PATRIC" id="fig|162209.4.peg.395"/>
<organism evidence="5 6">
    <name type="scientific">Paenibacillus naphthalenovorans</name>
    <dbReference type="NCBI Taxonomy" id="162209"/>
    <lineage>
        <taxon>Bacteria</taxon>
        <taxon>Bacillati</taxon>
        <taxon>Bacillota</taxon>
        <taxon>Bacilli</taxon>
        <taxon>Bacillales</taxon>
        <taxon>Paenibacillaceae</taxon>
        <taxon>Paenibacillus</taxon>
    </lineage>
</organism>
<dbReference type="InterPro" id="IPR000843">
    <property type="entry name" value="HTH_LacI"/>
</dbReference>
<dbReference type="OrthoDB" id="1639518at2"/>
<dbReference type="InterPro" id="IPR028082">
    <property type="entry name" value="Peripla_BP_I"/>
</dbReference>
<evidence type="ECO:0000256" key="1">
    <source>
        <dbReference type="ARBA" id="ARBA00022491"/>
    </source>
</evidence>
<dbReference type="CDD" id="cd01392">
    <property type="entry name" value="HTH_LacI"/>
    <property type="match status" value="1"/>
</dbReference>
<dbReference type="KEGG" id="pnp:IJ22_03760"/>
<dbReference type="PANTHER" id="PTHR30146">
    <property type="entry name" value="LACI-RELATED TRANSCRIPTIONAL REPRESSOR"/>
    <property type="match status" value="1"/>
</dbReference>
<dbReference type="Gene3D" id="3.40.50.2300">
    <property type="match status" value="2"/>
</dbReference>
<sequence>MATIDDVAQRAGVSKSSVSRVLNGNFEYMSEEMKNKILAAIAEMNYSPNSLAQSLKKKKTKVIGIILSDISNPFWAEILKGAQEEANRCGYGIMVSSSNEDPELERDNILMLKSRQVDGVIINTIGNTNELFEEFIAKKYPFVLLDRLAGDMKADTVVVNNVNGAKQAIQYLIDQGHRRIGILLYPTNNKSPRIERLEGYKQALSMNGLPIDESLIKICDQNNGSGIQATQELLSMSDRPTAIFTTNARLNLEVLSGAKKAGLRVPTDVSIFGYDDFPWIPLLDPPLSTVAQPAYEMGVKAVALLIHRLESKKKMKPQIIQLEPKIIIRASCSSPVKIE</sequence>
<protein>
    <submittedName>
        <fullName evidence="5">Transcriptional regulator</fullName>
    </submittedName>
</protein>
<evidence type="ECO:0000313" key="6">
    <source>
        <dbReference type="Proteomes" id="UP000061660"/>
    </source>
</evidence>
<reference evidence="6" key="1">
    <citation type="submission" date="2015-12" db="EMBL/GenBank/DDBJ databases">
        <title>Complete genome sequences of two moderately thermophilic Paenibacillus species.</title>
        <authorList>
            <person name="Butler R.III."/>
            <person name="Wang J."/>
            <person name="Stark B.C."/>
            <person name="Pombert J.-F."/>
        </authorList>
    </citation>
    <scope>NUCLEOTIDE SEQUENCE [LARGE SCALE GENOMIC DNA]</scope>
    <source>
        <strain evidence="6">32O-Y</strain>
    </source>
</reference>
<reference evidence="5 6" key="2">
    <citation type="journal article" date="2016" name="Genome Announc.">
        <title>Complete Genome Sequences of Two Interactive Moderate Thermophiles, Paenibacillus napthalenovorans 32O-Y and Paenibacillus sp. 32O-W.</title>
        <authorList>
            <person name="Butler R.R.III."/>
            <person name="Wang J."/>
            <person name="Stark B.C."/>
            <person name="Pombert J.F."/>
        </authorList>
    </citation>
    <scope>NUCLEOTIDE SEQUENCE [LARGE SCALE GENOMIC DNA]</scope>
    <source>
        <strain evidence="5 6">32O-Y</strain>
    </source>
</reference>
<dbReference type="PRINTS" id="PR00036">
    <property type="entry name" value="HTHLACI"/>
</dbReference>
<dbReference type="GO" id="GO:0003700">
    <property type="term" value="F:DNA-binding transcription factor activity"/>
    <property type="evidence" value="ECO:0007669"/>
    <property type="project" value="TreeGrafter"/>
</dbReference>
<dbReference type="STRING" id="162209.IJ22_03760"/>
<dbReference type="InterPro" id="IPR046335">
    <property type="entry name" value="LacI/GalR-like_sensor"/>
</dbReference>
<dbReference type="Pfam" id="PF00356">
    <property type="entry name" value="LacI"/>
    <property type="match status" value="1"/>
</dbReference>
<dbReference type="Gene3D" id="1.10.260.40">
    <property type="entry name" value="lambda repressor-like DNA-binding domains"/>
    <property type="match status" value="1"/>
</dbReference>
<dbReference type="GO" id="GO:0000976">
    <property type="term" value="F:transcription cis-regulatory region binding"/>
    <property type="evidence" value="ECO:0007669"/>
    <property type="project" value="TreeGrafter"/>
</dbReference>
<keyword evidence="6" id="KW-1185">Reference proteome</keyword>
<evidence type="ECO:0000256" key="4">
    <source>
        <dbReference type="ARBA" id="ARBA00023163"/>
    </source>
</evidence>
<dbReference type="RefSeq" id="WP_062406829.1">
    <property type="nucleotide sequence ID" value="NZ_BJCS01000002.1"/>
</dbReference>
<proteinExistence type="predicted"/>
<dbReference type="PROSITE" id="PS50932">
    <property type="entry name" value="HTH_LACI_2"/>
    <property type="match status" value="1"/>
</dbReference>
<dbReference type="SMART" id="SM00354">
    <property type="entry name" value="HTH_LACI"/>
    <property type="match status" value="1"/>
</dbReference>
<keyword evidence="1" id="KW-0678">Repressor</keyword>
<dbReference type="Pfam" id="PF13377">
    <property type="entry name" value="Peripla_BP_3"/>
    <property type="match status" value="1"/>
</dbReference>
<dbReference type="PROSITE" id="PS00356">
    <property type="entry name" value="HTH_LACI_1"/>
    <property type="match status" value="1"/>
</dbReference>
<dbReference type="SUPFAM" id="SSF53822">
    <property type="entry name" value="Periplasmic binding protein-like I"/>
    <property type="match status" value="1"/>
</dbReference>
<keyword evidence="3" id="KW-0238">DNA-binding</keyword>
<dbReference type="InterPro" id="IPR010982">
    <property type="entry name" value="Lambda_DNA-bd_dom_sf"/>
</dbReference>
<dbReference type="EMBL" id="CP013652">
    <property type="protein sequence ID" value="ALS20765.1"/>
    <property type="molecule type" value="Genomic_DNA"/>
</dbReference>
<evidence type="ECO:0000256" key="2">
    <source>
        <dbReference type="ARBA" id="ARBA00023015"/>
    </source>
</evidence>
<dbReference type="PANTHER" id="PTHR30146:SF148">
    <property type="entry name" value="HTH-TYPE TRANSCRIPTIONAL REPRESSOR PURR-RELATED"/>
    <property type="match status" value="1"/>
</dbReference>
<name>A0A0U2W073_9BACL</name>
<evidence type="ECO:0000256" key="3">
    <source>
        <dbReference type="ARBA" id="ARBA00023125"/>
    </source>
</evidence>
<keyword evidence="4" id="KW-0804">Transcription</keyword>
<dbReference type="Proteomes" id="UP000061660">
    <property type="component" value="Chromosome"/>
</dbReference>
<dbReference type="AlphaFoldDB" id="A0A0U2W073"/>